<gene>
    <name evidence="1" type="ORF">CLOSTASPAR_06866</name>
</gene>
<accession>C0DC59</accession>
<name>C0DC59_9FIRM</name>
<keyword evidence="2" id="KW-1185">Reference proteome</keyword>
<protein>
    <submittedName>
        <fullName evidence="1">Uncharacterized protein</fullName>
    </submittedName>
</protein>
<organism evidence="1 2">
    <name type="scientific">[Clostridium] asparagiforme DSM 15981</name>
    <dbReference type="NCBI Taxonomy" id="518636"/>
    <lineage>
        <taxon>Bacteria</taxon>
        <taxon>Bacillati</taxon>
        <taxon>Bacillota</taxon>
        <taxon>Clostridia</taxon>
        <taxon>Lachnospirales</taxon>
        <taxon>Lachnospiraceae</taxon>
        <taxon>Enterocloster</taxon>
    </lineage>
</organism>
<dbReference type="AlphaFoldDB" id="C0DC59"/>
<sequence length="44" mass="5067">MVENMTAEQYQKLIAELAKQVDNVKLLNRVYISLLLAVEENESD</sequence>
<proteinExistence type="predicted"/>
<comment type="caution">
    <text evidence="1">The sequence shown here is derived from an EMBL/GenBank/DDBJ whole genome shotgun (WGS) entry which is preliminary data.</text>
</comment>
<reference evidence="1 2" key="1">
    <citation type="submission" date="2009-02" db="EMBL/GenBank/DDBJ databases">
        <title>Draft genome sequence of Clostridium asparagiforme (DSM 15981).</title>
        <authorList>
            <person name="Sudarsanam P."/>
            <person name="Ley R."/>
            <person name="Guruge J."/>
            <person name="Turnbaugh P.J."/>
            <person name="Mahowald M."/>
            <person name="Liep D."/>
            <person name="Gordon J."/>
        </authorList>
    </citation>
    <scope>NUCLEOTIDE SEQUENCE [LARGE SCALE GENOMIC DNA]</scope>
    <source>
        <strain evidence="1 2">DSM 15981</strain>
    </source>
</reference>
<evidence type="ECO:0000313" key="1">
    <source>
        <dbReference type="EMBL" id="EEG51083.1"/>
    </source>
</evidence>
<dbReference type="Proteomes" id="UP000004756">
    <property type="component" value="Unassembled WGS sequence"/>
</dbReference>
<evidence type="ECO:0000313" key="2">
    <source>
        <dbReference type="Proteomes" id="UP000004756"/>
    </source>
</evidence>
<dbReference type="EMBL" id="ACCJ01000629">
    <property type="protein sequence ID" value="EEG51083.1"/>
    <property type="molecule type" value="Genomic_DNA"/>
</dbReference>
<dbReference type="HOGENOM" id="CLU_3214272_0_0_9"/>